<gene>
    <name evidence="9" type="ORF">RM780_05440</name>
</gene>
<comment type="similarity">
    <text evidence="1 7">Belongs to the peptidase S11 family.</text>
</comment>
<keyword evidence="5" id="KW-0573">Peptidoglycan synthesis</keyword>
<keyword evidence="10" id="KW-1185">Reference proteome</keyword>
<keyword evidence="2" id="KW-0732">Signal</keyword>
<dbReference type="InterPro" id="IPR018044">
    <property type="entry name" value="Peptidase_S11"/>
</dbReference>
<evidence type="ECO:0000256" key="2">
    <source>
        <dbReference type="ARBA" id="ARBA00022729"/>
    </source>
</evidence>
<comment type="caution">
    <text evidence="9">The sequence shown here is derived from an EMBL/GenBank/DDBJ whole genome shotgun (WGS) entry which is preliminary data.</text>
</comment>
<evidence type="ECO:0000256" key="1">
    <source>
        <dbReference type="ARBA" id="ARBA00007164"/>
    </source>
</evidence>
<dbReference type="PRINTS" id="PR00725">
    <property type="entry name" value="DADACBPTASE1"/>
</dbReference>
<proteinExistence type="inferred from homology"/>
<evidence type="ECO:0000256" key="3">
    <source>
        <dbReference type="ARBA" id="ARBA00022801"/>
    </source>
</evidence>
<evidence type="ECO:0000259" key="8">
    <source>
        <dbReference type="Pfam" id="PF00768"/>
    </source>
</evidence>
<keyword evidence="9" id="KW-0121">Carboxypeptidase</keyword>
<dbReference type="Pfam" id="PF00768">
    <property type="entry name" value="Peptidase_S11"/>
    <property type="match status" value="1"/>
</dbReference>
<dbReference type="Gene3D" id="3.40.710.10">
    <property type="entry name" value="DD-peptidase/beta-lactamase superfamily"/>
    <property type="match status" value="1"/>
</dbReference>
<evidence type="ECO:0000313" key="9">
    <source>
        <dbReference type="EMBL" id="MDT0306405.1"/>
    </source>
</evidence>
<dbReference type="EMBL" id="JAVREN010000005">
    <property type="protein sequence ID" value="MDT0306405.1"/>
    <property type="molecule type" value="Genomic_DNA"/>
</dbReference>
<keyword evidence="4" id="KW-0133">Cell shape</keyword>
<dbReference type="Proteomes" id="UP001183388">
    <property type="component" value="Unassembled WGS sequence"/>
</dbReference>
<keyword evidence="9" id="KW-0645">Protease</keyword>
<accession>A0ABU2L4E7</accession>
<keyword evidence="6" id="KW-0961">Cell wall biogenesis/degradation</keyword>
<name>A0ABU2L4E7_9ACTN</name>
<feature type="domain" description="Peptidase S11 D-alanyl-D-alanine carboxypeptidase A N-terminal" evidence="8">
    <location>
        <begin position="85"/>
        <end position="283"/>
    </location>
</feature>
<evidence type="ECO:0000256" key="6">
    <source>
        <dbReference type="ARBA" id="ARBA00023316"/>
    </source>
</evidence>
<sequence length="323" mass="33225">MRAHSAPADRPRRRLALLTGAVAALTLAAVAAVTGLTSPPDGPDARPAQVLTGEQARIADALPWPEDGQAAVEAEGLGSLGTSGEQRPMPIASLTKVMTAWVLLRGHPLASGEDGPEITVDATAANESWNPDESAVPVREGDAFSQRELLEMMLVPSGNNIARLLARWDAGGEEAFVARMNEAAEELGMADTTYTSASGYAASTVSTAADQLILARHAMTEPAFREVVATERITVPGNPRRFDNTNDLLGADGVIGIKTGSSTPAGGALMWAARAPGDGPLILGVVLHQEAGTTPARGSAAAAEAGRALVRAAREALAGHRAA</sequence>
<protein>
    <submittedName>
        <fullName evidence="9">D-alanyl-D-alanine carboxypeptidase</fullName>
    </submittedName>
</protein>
<dbReference type="SUPFAM" id="SSF56601">
    <property type="entry name" value="beta-lactamase/transpeptidase-like"/>
    <property type="match status" value="1"/>
</dbReference>
<dbReference type="PANTHER" id="PTHR21581:SF33">
    <property type="entry name" value="D-ALANYL-D-ALANINE CARBOXYPEPTIDASE DACB"/>
    <property type="match status" value="1"/>
</dbReference>
<dbReference type="InterPro" id="IPR001967">
    <property type="entry name" value="Peptidase_S11_N"/>
</dbReference>
<evidence type="ECO:0000313" key="10">
    <source>
        <dbReference type="Proteomes" id="UP001183388"/>
    </source>
</evidence>
<evidence type="ECO:0000256" key="7">
    <source>
        <dbReference type="RuleBase" id="RU004016"/>
    </source>
</evidence>
<reference evidence="10" key="1">
    <citation type="submission" date="2023-07" db="EMBL/GenBank/DDBJ databases">
        <title>30 novel species of actinomycetes from the DSMZ collection.</title>
        <authorList>
            <person name="Nouioui I."/>
        </authorList>
    </citation>
    <scope>NUCLEOTIDE SEQUENCE [LARGE SCALE GENOMIC DNA]</scope>
    <source>
        <strain evidence="10">DSM 44917</strain>
    </source>
</reference>
<dbReference type="RefSeq" id="WP_311629326.1">
    <property type="nucleotide sequence ID" value="NZ_JAVREN010000005.1"/>
</dbReference>
<organism evidence="9 10">
    <name type="scientific">Streptomyces boetiae</name>
    <dbReference type="NCBI Taxonomy" id="3075541"/>
    <lineage>
        <taxon>Bacteria</taxon>
        <taxon>Bacillati</taxon>
        <taxon>Actinomycetota</taxon>
        <taxon>Actinomycetes</taxon>
        <taxon>Kitasatosporales</taxon>
        <taxon>Streptomycetaceae</taxon>
        <taxon>Streptomyces</taxon>
    </lineage>
</organism>
<dbReference type="PANTHER" id="PTHR21581">
    <property type="entry name" value="D-ALANYL-D-ALANINE CARBOXYPEPTIDASE"/>
    <property type="match status" value="1"/>
</dbReference>
<evidence type="ECO:0000256" key="4">
    <source>
        <dbReference type="ARBA" id="ARBA00022960"/>
    </source>
</evidence>
<keyword evidence="3" id="KW-0378">Hydrolase</keyword>
<dbReference type="InterPro" id="IPR012338">
    <property type="entry name" value="Beta-lactam/transpept-like"/>
</dbReference>
<dbReference type="GO" id="GO:0004180">
    <property type="term" value="F:carboxypeptidase activity"/>
    <property type="evidence" value="ECO:0007669"/>
    <property type="project" value="UniProtKB-KW"/>
</dbReference>
<evidence type="ECO:0000256" key="5">
    <source>
        <dbReference type="ARBA" id="ARBA00022984"/>
    </source>
</evidence>